<dbReference type="EMBL" id="CSBK01000749">
    <property type="protein sequence ID" value="COX85643.1"/>
    <property type="molecule type" value="Genomic_DNA"/>
</dbReference>
<dbReference type="EMBL" id="CP024614">
    <property type="protein sequence ID" value="AUS51443.1"/>
    <property type="molecule type" value="Genomic_DNA"/>
</dbReference>
<organism evidence="2 5">
    <name type="scientific">Mycobacterium tuberculosis</name>
    <dbReference type="NCBI Taxonomy" id="1773"/>
    <lineage>
        <taxon>Bacteria</taxon>
        <taxon>Bacillati</taxon>
        <taxon>Actinomycetota</taxon>
        <taxon>Actinomycetes</taxon>
        <taxon>Mycobacteriales</taxon>
        <taxon>Mycobacteriaceae</taxon>
        <taxon>Mycobacterium</taxon>
        <taxon>Mycobacterium tuberculosis complex</taxon>
    </lineage>
</organism>
<accession>A0A0T5Y5B0</accession>
<evidence type="ECO:0000313" key="5">
    <source>
        <dbReference type="Proteomes" id="UP000038802"/>
    </source>
</evidence>
<evidence type="ECO:0000313" key="2">
    <source>
        <dbReference type="EMBL" id="COW00530.1"/>
    </source>
</evidence>
<protein>
    <submittedName>
        <fullName evidence="2">Uncharacterized protein</fullName>
    </submittedName>
</protein>
<evidence type="ECO:0000313" key="6">
    <source>
        <dbReference type="Proteomes" id="UP000039021"/>
    </source>
</evidence>
<dbReference type="Proteomes" id="UP000038802">
    <property type="component" value="Unassembled WGS sequence"/>
</dbReference>
<sequence>MPPTFGRTKEATVAILTYRCIRSGDIFQLAFMRPLRKSRERLMVAPGYHRQ</sequence>
<dbReference type="AlphaFoldDB" id="A0A0T5Y5B0"/>
<proteinExistence type="predicted"/>
<evidence type="ECO:0000313" key="3">
    <source>
        <dbReference type="EMBL" id="COX05156.1"/>
    </source>
</evidence>
<reference evidence="5 6" key="1">
    <citation type="submission" date="2015-03" db="EMBL/GenBank/DDBJ databases">
        <authorList>
            <consortium name="Pathogen Informatics"/>
        </authorList>
    </citation>
    <scope>NUCLEOTIDE SEQUENCE [LARGE SCALE GENOMIC DNA]</scope>
    <source>
        <strain evidence="5">K00500041</strain>
        <strain evidence="3 7">M09401471</strain>
        <strain evidence="6">N09902308</strain>
    </source>
</reference>
<dbReference type="Proteomes" id="UP000039021">
    <property type="component" value="Unassembled WGS sequence"/>
</dbReference>
<dbReference type="Proteomes" id="UP000044938">
    <property type="component" value="Unassembled WGS sequence"/>
</dbReference>
<reference evidence="4" key="2">
    <citation type="submission" date="2015-03" db="EMBL/GenBank/DDBJ databases">
        <authorList>
            <consortium name="Pathogen Informatics"/>
            <person name="Murphy D."/>
        </authorList>
    </citation>
    <scope>NUCLEOTIDE SEQUENCE</scope>
    <source>
        <strain evidence="4">N09902308</strain>
    </source>
</reference>
<evidence type="ECO:0000313" key="8">
    <source>
        <dbReference type="Proteomes" id="UP000236349"/>
    </source>
</evidence>
<dbReference type="EMBL" id="CSAE01000275">
    <property type="protein sequence ID" value="COW00530.1"/>
    <property type="molecule type" value="Genomic_DNA"/>
</dbReference>
<name>A0A0T5Y5B0_MYCTX</name>
<evidence type="ECO:0000313" key="7">
    <source>
        <dbReference type="Proteomes" id="UP000044938"/>
    </source>
</evidence>
<dbReference type="EMBL" id="CSAJ01000676">
    <property type="protein sequence ID" value="COX05156.1"/>
    <property type="molecule type" value="Genomic_DNA"/>
</dbReference>
<evidence type="ECO:0000313" key="4">
    <source>
        <dbReference type="EMBL" id="COX85643.1"/>
    </source>
</evidence>
<dbReference type="Proteomes" id="UP000236349">
    <property type="component" value="Chromosome"/>
</dbReference>
<reference evidence="2" key="3">
    <citation type="submission" date="2015-03" db="EMBL/GenBank/DDBJ databases">
        <authorList>
            <person name="Murphy D."/>
        </authorList>
    </citation>
    <scope>NUCLEOTIDE SEQUENCE [LARGE SCALE GENOMIC DNA]</scope>
    <source>
        <strain evidence="2">K00500041</strain>
    </source>
</reference>
<evidence type="ECO:0000313" key="1">
    <source>
        <dbReference type="EMBL" id="AUS51443.1"/>
    </source>
</evidence>
<dbReference type="RefSeq" id="WP_021083200.1">
    <property type="nucleotide sequence ID" value="NZ_PQFS01000029.1"/>
</dbReference>
<dbReference type="PATRIC" id="fig|1773.206.peg.138"/>
<gene>
    <name evidence="1" type="ORF">CAB90_02581</name>
    <name evidence="2" type="ORF">ERS007703_02507</name>
    <name evidence="3" type="ORF">ERS007720_03814</name>
    <name evidence="4" type="ORF">ERS007739_01808</name>
</gene>
<reference evidence="1 8" key="4">
    <citation type="submission" date="2017-10" db="EMBL/GenBank/DDBJ databases">
        <title>Clinical isolate obtained from a human patient with meningeal tuberculosis in michoacan, Mexico.</title>
        <authorList>
            <person name="Guillen-Nepita A.L."/>
            <person name="Negrete-Paz A.M."/>
            <person name="Vazquez-Marrufo G."/>
            <person name="Cruz-Hernandez A."/>
            <person name="Fresia P."/>
            <person name="Naya H."/>
            <person name="Vazquez-Garciduenas M.S."/>
        </authorList>
    </citation>
    <scope>NUCLEOTIDE SEQUENCE [LARGE SCALE GENOMIC DNA]</scope>
    <source>
        <strain evidence="8">Beijing/MYC004</strain>
        <strain evidence="1">MYC004</strain>
    </source>
</reference>